<keyword evidence="2" id="KW-1185">Reference proteome</keyword>
<sequence>MADRHATRRRARRIPKPLDRTRLNDLALHYAARFATSSGKLKSYLERKLRERGWQGEDDPDIPSLVARFAEKQYVDDEAYGKMKASGLLARGYGARRVEEKLRADGLDEGVREANAPGECEAREALFAYVRRRRFGPFSTDPQGAGPEAARKHREKQLAAIVRAGHSFDDARRAVEAKTEAELEEWVAEVRD</sequence>
<evidence type="ECO:0000313" key="2">
    <source>
        <dbReference type="Proteomes" id="UP000448199"/>
    </source>
</evidence>
<protein>
    <recommendedName>
        <fullName evidence="3">Regulatory protein RecX</fullName>
    </recommendedName>
</protein>
<proteinExistence type="predicted"/>
<dbReference type="RefSeq" id="WP_160728242.1">
    <property type="nucleotide sequence ID" value="NZ_WTYC01000005.1"/>
</dbReference>
<accession>A0A844XUN6</accession>
<reference evidence="1 2" key="1">
    <citation type="submission" date="2019-12" db="EMBL/GenBank/DDBJ databases">
        <title>Genomic-based taxomic classification of the family Erythrobacteraceae.</title>
        <authorList>
            <person name="Xu L."/>
        </authorList>
    </citation>
    <scope>NUCLEOTIDE SEQUENCE [LARGE SCALE GENOMIC DNA]</scope>
    <source>
        <strain evidence="1 2">DSM 17792</strain>
    </source>
</reference>
<comment type="caution">
    <text evidence="1">The sequence shown here is derived from an EMBL/GenBank/DDBJ whole genome shotgun (WGS) entry which is preliminary data.</text>
</comment>
<dbReference type="Proteomes" id="UP000448199">
    <property type="component" value="Unassembled WGS sequence"/>
</dbReference>
<gene>
    <name evidence="1" type="ORF">GRI69_10515</name>
</gene>
<evidence type="ECO:0008006" key="3">
    <source>
        <dbReference type="Google" id="ProtNLM"/>
    </source>
</evidence>
<evidence type="ECO:0000313" key="1">
    <source>
        <dbReference type="EMBL" id="MXO48688.1"/>
    </source>
</evidence>
<name>A0A844XUN6_9SPHN</name>
<dbReference type="AlphaFoldDB" id="A0A844XUN6"/>
<dbReference type="EMBL" id="WTYC01000005">
    <property type="protein sequence ID" value="MXO48688.1"/>
    <property type="molecule type" value="Genomic_DNA"/>
</dbReference>
<dbReference type="OrthoDB" id="7432442at2"/>
<organism evidence="1 2">
    <name type="scientific">Qipengyuania vulgaris</name>
    <dbReference type="NCBI Taxonomy" id="291985"/>
    <lineage>
        <taxon>Bacteria</taxon>
        <taxon>Pseudomonadati</taxon>
        <taxon>Pseudomonadota</taxon>
        <taxon>Alphaproteobacteria</taxon>
        <taxon>Sphingomonadales</taxon>
        <taxon>Erythrobacteraceae</taxon>
        <taxon>Qipengyuania</taxon>
    </lineage>
</organism>